<dbReference type="Pfam" id="PF10673">
    <property type="entry name" value="DUF2487"/>
    <property type="match status" value="1"/>
</dbReference>
<dbReference type="Proteomes" id="UP000521032">
    <property type="component" value="Unassembled WGS sequence"/>
</dbReference>
<evidence type="ECO:0000313" key="2">
    <source>
        <dbReference type="Proteomes" id="UP000521032"/>
    </source>
</evidence>
<dbReference type="AlphaFoldDB" id="A0A6V7RHC3"/>
<evidence type="ECO:0000313" key="1">
    <source>
        <dbReference type="EMBL" id="CAD2077399.1"/>
    </source>
</evidence>
<dbReference type="RefSeq" id="WP_186087919.1">
    <property type="nucleotide sequence ID" value="NZ_BMDB01000001.1"/>
</dbReference>
<comment type="caution">
    <text evidence="1">The sequence shown here is derived from an EMBL/GenBank/DDBJ whole genome shotgun (WGS) entry which is preliminary data.</text>
</comment>
<keyword evidence="2" id="KW-1185">Reference proteome</keyword>
<protein>
    <recommendedName>
        <fullName evidence="3">DUF2487 domain-containing protein</fullName>
    </recommendedName>
</protein>
<dbReference type="InterPro" id="IPR019615">
    <property type="entry name" value="DUF2487"/>
</dbReference>
<reference evidence="1 2" key="1">
    <citation type="submission" date="2020-07" db="EMBL/GenBank/DDBJ databases">
        <authorList>
            <person name="Criscuolo A."/>
        </authorList>
    </citation>
    <scope>NUCLEOTIDE SEQUENCE [LARGE SCALE GENOMIC DNA]</scope>
    <source>
        <strain evidence="2">CIP 111030</strain>
    </source>
</reference>
<name>A0A6V7RHC3_9BACL</name>
<accession>A0A6V7RHC3</accession>
<organism evidence="1 2">
    <name type="scientific">Phocicoccus schoeneichii</name>
    <dbReference type="NCBI Taxonomy" id="1812261"/>
    <lineage>
        <taxon>Bacteria</taxon>
        <taxon>Bacillati</taxon>
        <taxon>Bacillota</taxon>
        <taxon>Bacilli</taxon>
        <taxon>Bacillales</taxon>
        <taxon>Salinicoccaceae</taxon>
        <taxon>Phocicoccus</taxon>
    </lineage>
</organism>
<proteinExistence type="predicted"/>
<evidence type="ECO:0008006" key="3">
    <source>
        <dbReference type="Google" id="ProtNLM"/>
    </source>
</evidence>
<dbReference type="EMBL" id="CAJEWE010000010">
    <property type="protein sequence ID" value="CAD2077399.1"/>
    <property type="molecule type" value="Genomic_DNA"/>
</dbReference>
<gene>
    <name evidence="1" type="ORF">JEOSCH030_01291</name>
</gene>
<sequence length="142" mass="16568">MLYTRNDLNVIKDEIEFIDTAIIPVVDIDMDSISVSRAEQIEFIQLIIMMLEKQLKGRLLITPLFTVVGEDVTPVKIYKNQLKEYGFKHSIVLSFKDRTIEDTPLIRMNHVPISDMDKDILEAMVKEEMTKVLKEIIRIWNS</sequence>